<dbReference type="InterPro" id="IPR032524">
    <property type="entry name" value="ABC_tran_C"/>
</dbReference>
<accession>A0A7X3BVI2</accession>
<dbReference type="InterPro" id="IPR037118">
    <property type="entry name" value="Val-tRNA_synth_C_sf"/>
</dbReference>
<gene>
    <name evidence="14" type="ORF">GMD11_04945</name>
    <name evidence="15" type="ORF">GMD18_04590</name>
</gene>
<feature type="domain" description="ABC transporter" evidence="13">
    <location>
        <begin position="3"/>
        <end position="254"/>
    </location>
</feature>
<dbReference type="Pfam" id="PF16326">
    <property type="entry name" value="ABC_tran_CTD"/>
    <property type="match status" value="1"/>
</dbReference>
<dbReference type="GO" id="GO:0016887">
    <property type="term" value="F:ATP hydrolysis activity"/>
    <property type="evidence" value="ECO:0007669"/>
    <property type="project" value="InterPro"/>
</dbReference>
<dbReference type="InterPro" id="IPR051309">
    <property type="entry name" value="ABCF_ATPase"/>
</dbReference>
<organism evidence="14 17">
    <name type="scientific">Phascolarctobacterium faecium</name>
    <dbReference type="NCBI Taxonomy" id="33025"/>
    <lineage>
        <taxon>Bacteria</taxon>
        <taxon>Bacillati</taxon>
        <taxon>Bacillota</taxon>
        <taxon>Negativicutes</taxon>
        <taxon>Acidaminococcales</taxon>
        <taxon>Acidaminococcaceae</taxon>
        <taxon>Phascolarctobacterium</taxon>
    </lineage>
</organism>
<evidence type="ECO:0000313" key="15">
    <source>
        <dbReference type="EMBL" id="MTU03678.1"/>
    </source>
</evidence>
<dbReference type="FunFam" id="3.40.50.300:FF:000183">
    <property type="entry name" value="ABC transporter ATP-binding protein yjjK"/>
    <property type="match status" value="1"/>
</dbReference>
<feature type="coiled-coil region" evidence="12">
    <location>
        <begin position="570"/>
        <end position="621"/>
    </location>
</feature>
<dbReference type="Pfam" id="PF12848">
    <property type="entry name" value="ABC_tran_Xtn"/>
    <property type="match status" value="1"/>
</dbReference>
<dbReference type="GO" id="GO:0006412">
    <property type="term" value="P:translation"/>
    <property type="evidence" value="ECO:0007669"/>
    <property type="project" value="UniProtKB-KW"/>
</dbReference>
<keyword evidence="5" id="KW-0677">Repeat</keyword>
<evidence type="ECO:0000256" key="6">
    <source>
        <dbReference type="ARBA" id="ARBA00022741"/>
    </source>
</evidence>
<evidence type="ECO:0000259" key="13">
    <source>
        <dbReference type="PROSITE" id="PS50893"/>
    </source>
</evidence>
<dbReference type="CDD" id="cd03221">
    <property type="entry name" value="ABCF_EF-3"/>
    <property type="match status" value="2"/>
</dbReference>
<dbReference type="InterPro" id="IPR027417">
    <property type="entry name" value="P-loop_NTPase"/>
</dbReference>
<dbReference type="SMART" id="SM00382">
    <property type="entry name" value="AAA"/>
    <property type="match status" value="2"/>
</dbReference>
<dbReference type="PANTHER" id="PTHR42855:SF1">
    <property type="entry name" value="ABC TRANSPORTER DOMAIN-CONTAINING PROTEIN"/>
    <property type="match status" value="1"/>
</dbReference>
<keyword evidence="3" id="KW-0820">tRNA-binding</keyword>
<dbReference type="GO" id="GO:0000049">
    <property type="term" value="F:tRNA binding"/>
    <property type="evidence" value="ECO:0007669"/>
    <property type="project" value="UniProtKB-KW"/>
</dbReference>
<dbReference type="GO" id="GO:0003677">
    <property type="term" value="F:DNA binding"/>
    <property type="evidence" value="ECO:0007669"/>
    <property type="project" value="InterPro"/>
</dbReference>
<dbReference type="SUPFAM" id="SSF52540">
    <property type="entry name" value="P-loop containing nucleoside triphosphate hydrolases"/>
    <property type="match status" value="2"/>
</dbReference>
<keyword evidence="2" id="KW-0963">Cytoplasm</keyword>
<evidence type="ECO:0000256" key="7">
    <source>
        <dbReference type="ARBA" id="ARBA00022801"/>
    </source>
</evidence>
<keyword evidence="11" id="KW-0648">Protein biosynthesis</keyword>
<keyword evidence="10" id="KW-0694">RNA-binding</keyword>
<dbReference type="RefSeq" id="WP_155163797.1">
    <property type="nucleotide sequence ID" value="NZ_WNBG01000002.1"/>
</dbReference>
<evidence type="ECO:0000256" key="10">
    <source>
        <dbReference type="ARBA" id="ARBA00022884"/>
    </source>
</evidence>
<dbReference type="InterPro" id="IPR003593">
    <property type="entry name" value="AAA+_ATPase"/>
</dbReference>
<reference evidence="16 17" key="1">
    <citation type="journal article" date="2019" name="Nat. Med.">
        <title>A library of human gut bacterial isolates paired with longitudinal multiomics data enables mechanistic microbiome research.</title>
        <authorList>
            <person name="Poyet M."/>
            <person name="Groussin M."/>
            <person name="Gibbons S.M."/>
            <person name="Avila-Pacheco J."/>
            <person name="Jiang X."/>
            <person name="Kearney S.M."/>
            <person name="Perrotta A.R."/>
            <person name="Berdy B."/>
            <person name="Zhao S."/>
            <person name="Lieberman T.D."/>
            <person name="Swanson P.K."/>
            <person name="Smith M."/>
            <person name="Roesemann S."/>
            <person name="Alexander J.E."/>
            <person name="Rich S.A."/>
            <person name="Livny J."/>
            <person name="Vlamakis H."/>
            <person name="Clish C."/>
            <person name="Bullock K."/>
            <person name="Deik A."/>
            <person name="Scott J."/>
            <person name="Pierce K.A."/>
            <person name="Xavier R.J."/>
            <person name="Alm E.J."/>
        </authorList>
    </citation>
    <scope>NUCLEOTIDE SEQUENCE [LARGE SCALE GENOMIC DNA]</scope>
    <source>
        <strain evidence="14 17">BIOML-A13</strain>
        <strain evidence="15 16">BIOML-A3</strain>
    </source>
</reference>
<evidence type="ECO:0000256" key="4">
    <source>
        <dbReference type="ARBA" id="ARBA00022730"/>
    </source>
</evidence>
<evidence type="ECO:0000313" key="14">
    <source>
        <dbReference type="EMBL" id="MTT75616.1"/>
    </source>
</evidence>
<dbReference type="InterPro" id="IPR032781">
    <property type="entry name" value="ABC_tran_Xtn"/>
</dbReference>
<dbReference type="FunFam" id="3.40.50.300:FF:000011">
    <property type="entry name" value="Putative ABC transporter ATP-binding component"/>
    <property type="match status" value="1"/>
</dbReference>
<dbReference type="EMBL" id="WNBM01000002">
    <property type="protein sequence ID" value="MTT75616.1"/>
    <property type="molecule type" value="Genomic_DNA"/>
</dbReference>
<protein>
    <submittedName>
        <fullName evidence="14">ATP-binding cassette domain-containing protein</fullName>
    </submittedName>
</protein>
<evidence type="ECO:0000313" key="17">
    <source>
        <dbReference type="Proteomes" id="UP000484547"/>
    </source>
</evidence>
<comment type="caution">
    <text evidence="14">The sequence shown here is derived from an EMBL/GenBank/DDBJ whole genome shotgun (WGS) entry which is preliminary data.</text>
</comment>
<keyword evidence="9" id="KW-0810">Translation regulation</keyword>
<dbReference type="EMBL" id="WNBW01000002">
    <property type="protein sequence ID" value="MTU03678.1"/>
    <property type="molecule type" value="Genomic_DNA"/>
</dbReference>
<evidence type="ECO:0000256" key="9">
    <source>
        <dbReference type="ARBA" id="ARBA00022845"/>
    </source>
</evidence>
<dbReference type="Gene3D" id="3.40.50.300">
    <property type="entry name" value="P-loop containing nucleotide triphosphate hydrolases"/>
    <property type="match status" value="2"/>
</dbReference>
<proteinExistence type="inferred from homology"/>
<dbReference type="PROSITE" id="PS50893">
    <property type="entry name" value="ABC_TRANSPORTER_2"/>
    <property type="match status" value="2"/>
</dbReference>
<dbReference type="InterPro" id="IPR003439">
    <property type="entry name" value="ABC_transporter-like_ATP-bd"/>
</dbReference>
<keyword evidence="16" id="KW-1185">Reference proteome</keyword>
<dbReference type="PROSITE" id="PS00211">
    <property type="entry name" value="ABC_TRANSPORTER_1"/>
    <property type="match status" value="1"/>
</dbReference>
<dbReference type="Pfam" id="PF00005">
    <property type="entry name" value="ABC_tran"/>
    <property type="match status" value="2"/>
</dbReference>
<evidence type="ECO:0000313" key="16">
    <source>
        <dbReference type="Proteomes" id="UP000443070"/>
    </source>
</evidence>
<dbReference type="Gene3D" id="1.10.287.380">
    <property type="entry name" value="Valyl-tRNA synthetase, C-terminal domain"/>
    <property type="match status" value="1"/>
</dbReference>
<keyword evidence="12" id="KW-0175">Coiled coil</keyword>
<name>A0A7X3BVI2_9FIRM</name>
<comment type="similarity">
    <text evidence="1">Belongs to the ABC transporter superfamily. ABCF family. Translational throttle EttA subfamily.</text>
</comment>
<keyword evidence="6" id="KW-0547">Nucleotide-binding</keyword>
<dbReference type="OrthoDB" id="1624247at2"/>
<evidence type="ECO:0000256" key="2">
    <source>
        <dbReference type="ARBA" id="ARBA00022490"/>
    </source>
</evidence>
<dbReference type="PANTHER" id="PTHR42855">
    <property type="entry name" value="ABC TRANSPORTER ATP-BINDING SUBUNIT"/>
    <property type="match status" value="1"/>
</dbReference>
<dbReference type="GO" id="GO:0005524">
    <property type="term" value="F:ATP binding"/>
    <property type="evidence" value="ECO:0007669"/>
    <property type="project" value="UniProtKB-KW"/>
</dbReference>
<evidence type="ECO:0000256" key="3">
    <source>
        <dbReference type="ARBA" id="ARBA00022555"/>
    </source>
</evidence>
<dbReference type="GO" id="GO:0006417">
    <property type="term" value="P:regulation of translation"/>
    <property type="evidence" value="ECO:0007669"/>
    <property type="project" value="UniProtKB-KW"/>
</dbReference>
<dbReference type="Proteomes" id="UP000484547">
    <property type="component" value="Unassembled WGS sequence"/>
</dbReference>
<sequence length="635" mass="71081">MILSVEKLSHSYGVRTLFKDVTFNIEMGDKIGIIGVNGTGKSTLLRDIARGEAGDGGRITANGSCVIEYLPQNPDHDPQATVLEQVFQGDSPQLELLRRYERAAALAAADPENSALQSRLLELQQQMDSAYAWQLESEAKAVLDQLGISDFNQPMAELSGGQRKRVALAGVLVRPSDLLILDEPTNHMDNETVAWLEQLLLKRKGALLMVTHDRYFFDRVVNRTLELDGGQCYLYTGNYSLFLQKREERRQSEAAAAQRLRNVYRRELAWISRGAEARRTKSRERIERFNELEQEVKKISASGELEMSSAGSRLGKTVVECEHLGLDYNGVTYIKDFSYILLRNDRVGIVGPNGSGKTTLMDILAGKLVPDRGSVQIGQTVRIGYFSQHSEFPDSEQRVLEYIRDVSDHIETNDGTRITAAQMLERFLFPSELQWVPVNKLSGGEKRRLYLLRVLMGAPNVLLLDEPTNDLDIPTLSVLEDYLDSFNGAVIAVSHDRYFLDRFAGKIFAFMGNGEIRQFIGDYSKYEAAAAESKAMLAGGAKTGTGKERIEAVKSQSKQIKMTYKEKLEFEQIETMIAGVEAELKMLTLEVNSAGSDFVKLGELTAQQQDAEQRLEQLVERWAYLTELAEASGVF</sequence>
<evidence type="ECO:0000256" key="5">
    <source>
        <dbReference type="ARBA" id="ARBA00022737"/>
    </source>
</evidence>
<dbReference type="InterPro" id="IPR017871">
    <property type="entry name" value="ABC_transporter-like_CS"/>
</dbReference>
<dbReference type="GO" id="GO:0019843">
    <property type="term" value="F:rRNA binding"/>
    <property type="evidence" value="ECO:0007669"/>
    <property type="project" value="UniProtKB-KW"/>
</dbReference>
<feature type="domain" description="ABC transporter" evidence="13">
    <location>
        <begin position="319"/>
        <end position="538"/>
    </location>
</feature>
<evidence type="ECO:0000256" key="1">
    <source>
        <dbReference type="ARBA" id="ARBA00005868"/>
    </source>
</evidence>
<dbReference type="Proteomes" id="UP000443070">
    <property type="component" value="Unassembled WGS sequence"/>
</dbReference>
<evidence type="ECO:0000256" key="8">
    <source>
        <dbReference type="ARBA" id="ARBA00022840"/>
    </source>
</evidence>
<keyword evidence="8 14" id="KW-0067">ATP-binding</keyword>
<dbReference type="AlphaFoldDB" id="A0A7X3BVI2"/>
<keyword evidence="4" id="KW-0699">rRNA-binding</keyword>
<evidence type="ECO:0000256" key="11">
    <source>
        <dbReference type="ARBA" id="ARBA00022917"/>
    </source>
</evidence>
<evidence type="ECO:0000256" key="12">
    <source>
        <dbReference type="SAM" id="Coils"/>
    </source>
</evidence>
<keyword evidence="7" id="KW-0378">Hydrolase</keyword>